<feature type="non-terminal residue" evidence="13">
    <location>
        <position position="154"/>
    </location>
</feature>
<evidence type="ECO:0000256" key="8">
    <source>
        <dbReference type="ARBA" id="ARBA00049299"/>
    </source>
</evidence>
<feature type="compositionally biased region" description="Low complexity" evidence="11">
    <location>
        <begin position="65"/>
        <end position="98"/>
    </location>
</feature>
<proteinExistence type="inferred from homology"/>
<comment type="catalytic activity">
    <reaction evidence="7">
        <text>L-seryl-[protein] + ATP = O-phospho-L-seryl-[protein] + ADP + H(+)</text>
        <dbReference type="Rhea" id="RHEA:17989"/>
        <dbReference type="Rhea" id="RHEA-COMP:9863"/>
        <dbReference type="Rhea" id="RHEA-COMP:11604"/>
        <dbReference type="ChEBI" id="CHEBI:15378"/>
        <dbReference type="ChEBI" id="CHEBI:29999"/>
        <dbReference type="ChEBI" id="CHEBI:30616"/>
        <dbReference type="ChEBI" id="CHEBI:83421"/>
        <dbReference type="ChEBI" id="CHEBI:456216"/>
        <dbReference type="EC" id="2.7.12.2"/>
    </reaction>
</comment>
<comment type="catalytic activity">
    <reaction evidence="8">
        <text>L-threonyl-[protein] + ATP = O-phospho-L-threonyl-[protein] + ADP + H(+)</text>
        <dbReference type="Rhea" id="RHEA:46608"/>
        <dbReference type="Rhea" id="RHEA-COMP:11060"/>
        <dbReference type="Rhea" id="RHEA-COMP:11605"/>
        <dbReference type="ChEBI" id="CHEBI:15378"/>
        <dbReference type="ChEBI" id="CHEBI:30013"/>
        <dbReference type="ChEBI" id="CHEBI:30616"/>
        <dbReference type="ChEBI" id="CHEBI:61977"/>
        <dbReference type="ChEBI" id="CHEBI:456216"/>
        <dbReference type="EC" id="2.7.12.2"/>
    </reaction>
</comment>
<evidence type="ECO:0000256" key="1">
    <source>
        <dbReference type="ARBA" id="ARBA00022679"/>
    </source>
</evidence>
<evidence type="ECO:0000256" key="5">
    <source>
        <dbReference type="ARBA" id="ARBA00038035"/>
    </source>
</evidence>
<evidence type="ECO:0000256" key="9">
    <source>
        <dbReference type="ARBA" id="ARBA00051693"/>
    </source>
</evidence>
<evidence type="ECO:0000256" key="10">
    <source>
        <dbReference type="PROSITE-ProRule" id="PRU10141"/>
    </source>
</evidence>
<comment type="similarity">
    <text evidence="5">Belongs to the protein kinase superfamily. STE Ser/Thr protein kinase family. MAP kinase kinase subfamily.</text>
</comment>
<feature type="domain" description="Protein kinase" evidence="12">
    <location>
        <begin position="102"/>
        <end position="154"/>
    </location>
</feature>
<keyword evidence="3 13" id="KW-0418">Kinase</keyword>
<keyword evidence="1" id="KW-0808">Transferase</keyword>
<dbReference type="PROSITE" id="PS50011">
    <property type="entry name" value="PROTEIN_KINASE_DOM"/>
    <property type="match status" value="1"/>
</dbReference>
<name>A0A1D1XJB9_9ARAE</name>
<dbReference type="SUPFAM" id="SSF56112">
    <property type="entry name" value="Protein kinase-like (PK-like)"/>
    <property type="match status" value="1"/>
</dbReference>
<reference evidence="13" key="1">
    <citation type="submission" date="2015-07" db="EMBL/GenBank/DDBJ databases">
        <title>Transcriptome Assembly of Anthurium amnicola.</title>
        <authorList>
            <person name="Suzuki J."/>
        </authorList>
    </citation>
    <scope>NUCLEOTIDE SEQUENCE</scope>
</reference>
<gene>
    <name evidence="13" type="primary">MKK4_0</name>
    <name evidence="13" type="ORF">g.80221</name>
</gene>
<sequence length="154" mass="16619">LSLSLSVTPSTVDERSPLASMRPAVAPLRPSAGQQQQRRQLPIPATALRPRRRSDLTLPVPQRDPSLAVPLPLPPLSGSGAAASASPSSSSQLQQTPLLSDLERVSRIGSGNGGTVWMVRHRPTGRPYALKAIHGHHEEAVRRQICREVEILRT</sequence>
<dbReference type="AlphaFoldDB" id="A0A1D1XJB9"/>
<dbReference type="PANTHER" id="PTHR48013">
    <property type="entry name" value="DUAL SPECIFICITY MITOGEN-ACTIVATED PROTEIN KINASE KINASE 5-RELATED"/>
    <property type="match status" value="1"/>
</dbReference>
<comment type="catalytic activity">
    <reaction evidence="9">
        <text>L-tyrosyl-[protein] + ATP = O-phospho-L-tyrosyl-[protein] + ADP + H(+)</text>
        <dbReference type="Rhea" id="RHEA:10596"/>
        <dbReference type="Rhea" id="RHEA-COMP:10136"/>
        <dbReference type="Rhea" id="RHEA-COMP:20101"/>
        <dbReference type="ChEBI" id="CHEBI:15378"/>
        <dbReference type="ChEBI" id="CHEBI:30616"/>
        <dbReference type="ChEBI" id="CHEBI:46858"/>
        <dbReference type="ChEBI" id="CHEBI:61978"/>
        <dbReference type="ChEBI" id="CHEBI:456216"/>
        <dbReference type="EC" id="2.7.12.2"/>
    </reaction>
</comment>
<dbReference type="GO" id="GO:0004708">
    <property type="term" value="F:MAP kinase kinase activity"/>
    <property type="evidence" value="ECO:0007669"/>
    <property type="project" value="UniProtKB-EC"/>
</dbReference>
<evidence type="ECO:0000259" key="12">
    <source>
        <dbReference type="PROSITE" id="PS50011"/>
    </source>
</evidence>
<feature type="region of interest" description="Disordered" evidence="11">
    <location>
        <begin position="1"/>
        <end position="98"/>
    </location>
</feature>
<evidence type="ECO:0000256" key="11">
    <source>
        <dbReference type="SAM" id="MobiDB-lite"/>
    </source>
</evidence>
<dbReference type="Gene3D" id="3.30.200.20">
    <property type="entry name" value="Phosphorylase Kinase, domain 1"/>
    <property type="match status" value="1"/>
</dbReference>
<evidence type="ECO:0000256" key="3">
    <source>
        <dbReference type="ARBA" id="ARBA00022777"/>
    </source>
</evidence>
<dbReference type="GO" id="GO:0005524">
    <property type="term" value="F:ATP binding"/>
    <property type="evidence" value="ECO:0007669"/>
    <property type="project" value="UniProtKB-UniRule"/>
</dbReference>
<protein>
    <recommendedName>
        <fullName evidence="6">mitogen-activated protein kinase kinase</fullName>
        <ecNumber evidence="6">2.7.12.2</ecNumber>
    </recommendedName>
</protein>
<dbReference type="InterPro" id="IPR000719">
    <property type="entry name" value="Prot_kinase_dom"/>
</dbReference>
<dbReference type="PROSITE" id="PS00107">
    <property type="entry name" value="PROTEIN_KINASE_ATP"/>
    <property type="match status" value="1"/>
</dbReference>
<keyword evidence="2 10" id="KW-0547">Nucleotide-binding</keyword>
<accession>A0A1D1XJB9</accession>
<dbReference type="InterPro" id="IPR017441">
    <property type="entry name" value="Protein_kinase_ATP_BS"/>
</dbReference>
<dbReference type="EC" id="2.7.12.2" evidence="6"/>
<feature type="non-terminal residue" evidence="13">
    <location>
        <position position="1"/>
    </location>
</feature>
<evidence type="ECO:0000313" key="13">
    <source>
        <dbReference type="EMBL" id="JAT42503.1"/>
    </source>
</evidence>
<keyword evidence="4 10" id="KW-0067">ATP-binding</keyword>
<feature type="binding site" evidence="10">
    <location>
        <position position="131"/>
    </location>
    <ligand>
        <name>ATP</name>
        <dbReference type="ChEBI" id="CHEBI:30616"/>
    </ligand>
</feature>
<evidence type="ECO:0000256" key="2">
    <source>
        <dbReference type="ARBA" id="ARBA00022741"/>
    </source>
</evidence>
<dbReference type="InterPro" id="IPR011009">
    <property type="entry name" value="Kinase-like_dom_sf"/>
</dbReference>
<evidence type="ECO:0000256" key="6">
    <source>
        <dbReference type="ARBA" id="ARBA00038999"/>
    </source>
</evidence>
<organism evidence="13">
    <name type="scientific">Anthurium amnicola</name>
    <dbReference type="NCBI Taxonomy" id="1678845"/>
    <lineage>
        <taxon>Eukaryota</taxon>
        <taxon>Viridiplantae</taxon>
        <taxon>Streptophyta</taxon>
        <taxon>Embryophyta</taxon>
        <taxon>Tracheophyta</taxon>
        <taxon>Spermatophyta</taxon>
        <taxon>Magnoliopsida</taxon>
        <taxon>Liliopsida</taxon>
        <taxon>Araceae</taxon>
        <taxon>Pothoideae</taxon>
        <taxon>Potheae</taxon>
        <taxon>Anthurium</taxon>
    </lineage>
</organism>
<dbReference type="PANTHER" id="PTHR48013:SF9">
    <property type="entry name" value="DUAL SPECIFICITY MITOGEN-ACTIVATED PROTEIN KINASE KINASE 5"/>
    <property type="match status" value="1"/>
</dbReference>
<dbReference type="EMBL" id="GDJX01025433">
    <property type="protein sequence ID" value="JAT42503.1"/>
    <property type="molecule type" value="Transcribed_RNA"/>
</dbReference>
<evidence type="ECO:0000256" key="7">
    <source>
        <dbReference type="ARBA" id="ARBA00049014"/>
    </source>
</evidence>
<evidence type="ECO:0000256" key="4">
    <source>
        <dbReference type="ARBA" id="ARBA00022840"/>
    </source>
</evidence>